<evidence type="ECO:0000313" key="2">
    <source>
        <dbReference type="EMBL" id="KAK5871514.1"/>
    </source>
</evidence>
<organism evidence="2 3">
    <name type="scientific">Eleginops maclovinus</name>
    <name type="common">Patagonian blennie</name>
    <name type="synonym">Eleginus maclovinus</name>
    <dbReference type="NCBI Taxonomy" id="56733"/>
    <lineage>
        <taxon>Eukaryota</taxon>
        <taxon>Metazoa</taxon>
        <taxon>Chordata</taxon>
        <taxon>Craniata</taxon>
        <taxon>Vertebrata</taxon>
        <taxon>Euteleostomi</taxon>
        <taxon>Actinopterygii</taxon>
        <taxon>Neopterygii</taxon>
        <taxon>Teleostei</taxon>
        <taxon>Neoteleostei</taxon>
        <taxon>Acanthomorphata</taxon>
        <taxon>Eupercaria</taxon>
        <taxon>Perciformes</taxon>
        <taxon>Notothenioidei</taxon>
        <taxon>Eleginopidae</taxon>
        <taxon>Eleginops</taxon>
    </lineage>
</organism>
<feature type="compositionally biased region" description="Basic and acidic residues" evidence="1">
    <location>
        <begin position="40"/>
        <end position="54"/>
    </location>
</feature>
<proteinExistence type="predicted"/>
<evidence type="ECO:0000313" key="3">
    <source>
        <dbReference type="Proteomes" id="UP001346869"/>
    </source>
</evidence>
<feature type="region of interest" description="Disordered" evidence="1">
    <location>
        <begin position="40"/>
        <end position="72"/>
    </location>
</feature>
<dbReference type="AlphaFoldDB" id="A0AAN8AWB0"/>
<protein>
    <submittedName>
        <fullName evidence="2">Uncharacterized protein</fullName>
    </submittedName>
</protein>
<gene>
    <name evidence="2" type="ORF">PBY51_004393</name>
</gene>
<comment type="caution">
    <text evidence="2">The sequence shown here is derived from an EMBL/GenBank/DDBJ whole genome shotgun (WGS) entry which is preliminary data.</text>
</comment>
<accession>A0AAN8AWB0</accession>
<sequence>MVVTTKGLLWRSEGERGVSWLIGDSPSDANELLAARLHGARAEREHGGPGDKEGLLGGGRPTAGAEDWVGWGPCSGTQSLALRPRQMAAEQGGWRETLVHSEWPSVGEQRARTGETDTGQEVGG</sequence>
<dbReference type="Proteomes" id="UP001346869">
    <property type="component" value="Unassembled WGS sequence"/>
</dbReference>
<keyword evidence="3" id="KW-1185">Reference proteome</keyword>
<feature type="region of interest" description="Disordered" evidence="1">
    <location>
        <begin position="85"/>
        <end position="124"/>
    </location>
</feature>
<name>A0AAN8AWB0_ELEMC</name>
<evidence type="ECO:0000256" key="1">
    <source>
        <dbReference type="SAM" id="MobiDB-lite"/>
    </source>
</evidence>
<reference evidence="2 3" key="2">
    <citation type="journal article" date="2023" name="Mol. Biol. Evol.">
        <title>Genomics of Secondarily Temperate Adaptation in the Only Non-Antarctic Icefish.</title>
        <authorList>
            <person name="Rivera-Colon A.G."/>
            <person name="Rayamajhi N."/>
            <person name="Minhas B.F."/>
            <person name="Madrigal G."/>
            <person name="Bilyk K.T."/>
            <person name="Yoon V."/>
            <person name="Hune M."/>
            <person name="Gregory S."/>
            <person name="Cheng C.H.C."/>
            <person name="Catchen J.M."/>
        </authorList>
    </citation>
    <scope>NUCLEOTIDE SEQUENCE [LARGE SCALE GENOMIC DNA]</scope>
    <source>
        <strain evidence="2">JMC-PN-2008</strain>
    </source>
</reference>
<reference evidence="2 3" key="1">
    <citation type="journal article" date="2023" name="Genes (Basel)">
        <title>Chromosome-Level Genome Assembly and Circadian Gene Repertoire of the Patagonia Blennie Eleginops maclovinus-The Closest Ancestral Proxy of Antarctic Cryonotothenioids.</title>
        <authorList>
            <person name="Cheng C.C."/>
            <person name="Rivera-Colon A.G."/>
            <person name="Minhas B.F."/>
            <person name="Wilson L."/>
            <person name="Rayamajhi N."/>
            <person name="Vargas-Chacoff L."/>
            <person name="Catchen J.M."/>
        </authorList>
    </citation>
    <scope>NUCLEOTIDE SEQUENCE [LARGE SCALE GENOMIC DNA]</scope>
    <source>
        <strain evidence="2">JMC-PN-2008</strain>
    </source>
</reference>
<dbReference type="EMBL" id="JAUZQC010000005">
    <property type="protein sequence ID" value="KAK5871514.1"/>
    <property type="molecule type" value="Genomic_DNA"/>
</dbReference>